<reference evidence="2" key="1">
    <citation type="submission" date="2023-06" db="EMBL/GenBank/DDBJ databases">
        <title>Genomic analysis of the entomopathogenic nematode Steinernema hermaphroditum.</title>
        <authorList>
            <person name="Schwarz E.M."/>
            <person name="Heppert J.K."/>
            <person name="Baniya A."/>
            <person name="Schwartz H.T."/>
            <person name="Tan C.-H."/>
            <person name="Antoshechkin I."/>
            <person name="Sternberg P.W."/>
            <person name="Goodrich-Blair H."/>
            <person name="Dillman A.R."/>
        </authorList>
    </citation>
    <scope>NUCLEOTIDE SEQUENCE</scope>
    <source>
        <strain evidence="2">PS9179</strain>
        <tissue evidence="2">Whole animal</tissue>
    </source>
</reference>
<name>A0AA39HPH8_9BILA</name>
<evidence type="ECO:0000259" key="1">
    <source>
        <dbReference type="Pfam" id="PF13087"/>
    </source>
</evidence>
<protein>
    <recommendedName>
        <fullName evidence="1">DNA2/NAM7 helicase-like C-terminal domain-containing protein</fullName>
    </recommendedName>
</protein>
<dbReference type="GO" id="GO:0031048">
    <property type="term" value="P:regulatory ncRNA-mediated heterochromatin formation"/>
    <property type="evidence" value="ECO:0007669"/>
    <property type="project" value="TreeGrafter"/>
</dbReference>
<dbReference type="AlphaFoldDB" id="A0AA39HPH8"/>
<gene>
    <name evidence="2" type="ORF">QR680_004343</name>
</gene>
<dbReference type="Gene3D" id="3.40.50.300">
    <property type="entry name" value="P-loop containing nucleotide triphosphate hydrolases"/>
    <property type="match status" value="1"/>
</dbReference>
<dbReference type="Pfam" id="PF13087">
    <property type="entry name" value="AAA_12"/>
    <property type="match status" value="1"/>
</dbReference>
<accession>A0AA39HPH8</accession>
<dbReference type="PANTHER" id="PTHR10887">
    <property type="entry name" value="DNA2/NAM7 HELICASE FAMILY"/>
    <property type="match status" value="1"/>
</dbReference>
<dbReference type="PANTHER" id="PTHR10887:SF341">
    <property type="entry name" value="NFX1-TYPE ZINC FINGER-CONTAINING PROTEIN 1"/>
    <property type="match status" value="1"/>
</dbReference>
<comment type="caution">
    <text evidence="2">The sequence shown here is derived from an EMBL/GenBank/DDBJ whole genome shotgun (WGS) entry which is preliminary data.</text>
</comment>
<keyword evidence="3" id="KW-1185">Reference proteome</keyword>
<dbReference type="Proteomes" id="UP001175271">
    <property type="component" value="Unassembled WGS sequence"/>
</dbReference>
<dbReference type="InterPro" id="IPR045055">
    <property type="entry name" value="DNA2/NAM7-like"/>
</dbReference>
<evidence type="ECO:0000313" key="2">
    <source>
        <dbReference type="EMBL" id="KAK0409109.1"/>
    </source>
</evidence>
<sequence>MCVENAYKHCIFDPDRCVDINGMKCCASNRADVNMIPLVHRQYPQRLDLEFDDSMADGYDLSSDDAKNAVFWFMTVDMAILHSREMRFESLLVDECSAVTIPQLYGLFVAAQWPDFLCAVGDPKQLGPHPGTHMIDLDTTKQYTERKRRNLKTDKDLEKLSTFHTMDGHALAFHVIRSNPKRVGSSYQNKAHVAVIQRVLELLDEQEQSKTVVLTPYTAQKALESILVVPVFTVDAYIGCEQENVILSLPSPDLGFLADEQDKVTNEKSSKRAFVMLTRAQKKLFVIGSFNEAEGNLIYDALYKNEAVKLCL</sequence>
<dbReference type="SUPFAM" id="SSF52540">
    <property type="entry name" value="P-loop containing nucleoside triphosphate hydrolases"/>
    <property type="match status" value="1"/>
</dbReference>
<dbReference type="EMBL" id="JAUCMV010000003">
    <property type="protein sequence ID" value="KAK0409109.1"/>
    <property type="molecule type" value="Genomic_DNA"/>
</dbReference>
<feature type="domain" description="DNA2/NAM7 helicase-like C-terminal" evidence="1">
    <location>
        <begin position="159"/>
        <end position="289"/>
    </location>
</feature>
<organism evidence="2 3">
    <name type="scientific">Steinernema hermaphroditum</name>
    <dbReference type="NCBI Taxonomy" id="289476"/>
    <lineage>
        <taxon>Eukaryota</taxon>
        <taxon>Metazoa</taxon>
        <taxon>Ecdysozoa</taxon>
        <taxon>Nematoda</taxon>
        <taxon>Chromadorea</taxon>
        <taxon>Rhabditida</taxon>
        <taxon>Tylenchina</taxon>
        <taxon>Panagrolaimomorpha</taxon>
        <taxon>Strongyloidoidea</taxon>
        <taxon>Steinernematidae</taxon>
        <taxon>Steinernema</taxon>
    </lineage>
</organism>
<dbReference type="InterPro" id="IPR041679">
    <property type="entry name" value="DNA2/NAM7-like_C"/>
</dbReference>
<dbReference type="GO" id="GO:0031380">
    <property type="term" value="C:nuclear RNA-directed RNA polymerase complex"/>
    <property type="evidence" value="ECO:0007669"/>
    <property type="project" value="TreeGrafter"/>
</dbReference>
<dbReference type="InterPro" id="IPR027417">
    <property type="entry name" value="P-loop_NTPase"/>
</dbReference>
<proteinExistence type="predicted"/>
<evidence type="ECO:0000313" key="3">
    <source>
        <dbReference type="Proteomes" id="UP001175271"/>
    </source>
</evidence>